<protein>
    <submittedName>
        <fullName evidence="2">Uncharacterized protein</fullName>
    </submittedName>
</protein>
<feature type="transmembrane region" description="Helical" evidence="1">
    <location>
        <begin position="182"/>
        <end position="202"/>
    </location>
</feature>
<accession>A0A5C3L227</accession>
<dbReference type="OrthoDB" id="2796825at2759"/>
<gene>
    <name evidence="2" type="ORF">FA15DRAFT_588034</name>
</gene>
<keyword evidence="1" id="KW-0812">Transmembrane</keyword>
<evidence type="ECO:0000313" key="2">
    <source>
        <dbReference type="EMBL" id="TFK26613.1"/>
    </source>
</evidence>
<dbReference type="AlphaFoldDB" id="A0A5C3L227"/>
<feature type="transmembrane region" description="Helical" evidence="1">
    <location>
        <begin position="214"/>
        <end position="233"/>
    </location>
</feature>
<dbReference type="Proteomes" id="UP000307440">
    <property type="component" value="Unassembled WGS sequence"/>
</dbReference>
<feature type="transmembrane region" description="Helical" evidence="1">
    <location>
        <begin position="70"/>
        <end position="91"/>
    </location>
</feature>
<sequence length="237" mass="25826">GMQVFVNISGLFYYFESSQATKRARKKYVALSVVILVLSIISITQDLISVQAAFFPDPRNPFVQNGPTQWVSLLGDVLGYAAITLGDLLLLYRCYIIWTDRKWVIIFPGILSLAFLALGIATGVQTKPRKSVNIGIASAWYLTSAAFHVLVTSLIVGRLLYIRYRIAKLCDVENNHMYTGPVAILVESALPLAVAGIIAAVLNLPRPSPESEHGPASVVFTAIWGSLCVRSAVVTSL</sequence>
<feature type="non-terminal residue" evidence="2">
    <location>
        <position position="1"/>
    </location>
</feature>
<keyword evidence="3" id="KW-1185">Reference proteome</keyword>
<evidence type="ECO:0000313" key="3">
    <source>
        <dbReference type="Proteomes" id="UP000307440"/>
    </source>
</evidence>
<evidence type="ECO:0000256" key="1">
    <source>
        <dbReference type="SAM" id="Phobius"/>
    </source>
</evidence>
<proteinExistence type="predicted"/>
<feature type="transmembrane region" description="Helical" evidence="1">
    <location>
        <begin position="103"/>
        <end position="124"/>
    </location>
</feature>
<feature type="transmembrane region" description="Helical" evidence="1">
    <location>
        <begin position="28"/>
        <end position="50"/>
    </location>
</feature>
<keyword evidence="1" id="KW-1133">Transmembrane helix</keyword>
<name>A0A5C3L227_COPMA</name>
<feature type="transmembrane region" description="Helical" evidence="1">
    <location>
        <begin position="139"/>
        <end position="161"/>
    </location>
</feature>
<organism evidence="2 3">
    <name type="scientific">Coprinopsis marcescibilis</name>
    <name type="common">Agaric fungus</name>
    <name type="synonym">Psathyrella marcescibilis</name>
    <dbReference type="NCBI Taxonomy" id="230819"/>
    <lineage>
        <taxon>Eukaryota</taxon>
        <taxon>Fungi</taxon>
        <taxon>Dikarya</taxon>
        <taxon>Basidiomycota</taxon>
        <taxon>Agaricomycotina</taxon>
        <taxon>Agaricomycetes</taxon>
        <taxon>Agaricomycetidae</taxon>
        <taxon>Agaricales</taxon>
        <taxon>Agaricineae</taxon>
        <taxon>Psathyrellaceae</taxon>
        <taxon>Coprinopsis</taxon>
    </lineage>
</organism>
<dbReference type="EMBL" id="ML210173">
    <property type="protein sequence ID" value="TFK26613.1"/>
    <property type="molecule type" value="Genomic_DNA"/>
</dbReference>
<keyword evidence="1" id="KW-0472">Membrane</keyword>
<reference evidence="2 3" key="1">
    <citation type="journal article" date="2019" name="Nat. Ecol. Evol.">
        <title>Megaphylogeny resolves global patterns of mushroom evolution.</title>
        <authorList>
            <person name="Varga T."/>
            <person name="Krizsan K."/>
            <person name="Foldi C."/>
            <person name="Dima B."/>
            <person name="Sanchez-Garcia M."/>
            <person name="Sanchez-Ramirez S."/>
            <person name="Szollosi G.J."/>
            <person name="Szarkandi J.G."/>
            <person name="Papp V."/>
            <person name="Albert L."/>
            <person name="Andreopoulos W."/>
            <person name="Angelini C."/>
            <person name="Antonin V."/>
            <person name="Barry K.W."/>
            <person name="Bougher N.L."/>
            <person name="Buchanan P."/>
            <person name="Buyck B."/>
            <person name="Bense V."/>
            <person name="Catcheside P."/>
            <person name="Chovatia M."/>
            <person name="Cooper J."/>
            <person name="Damon W."/>
            <person name="Desjardin D."/>
            <person name="Finy P."/>
            <person name="Geml J."/>
            <person name="Haridas S."/>
            <person name="Hughes K."/>
            <person name="Justo A."/>
            <person name="Karasinski D."/>
            <person name="Kautmanova I."/>
            <person name="Kiss B."/>
            <person name="Kocsube S."/>
            <person name="Kotiranta H."/>
            <person name="LaButti K.M."/>
            <person name="Lechner B.E."/>
            <person name="Liimatainen K."/>
            <person name="Lipzen A."/>
            <person name="Lukacs Z."/>
            <person name="Mihaltcheva S."/>
            <person name="Morgado L.N."/>
            <person name="Niskanen T."/>
            <person name="Noordeloos M.E."/>
            <person name="Ohm R.A."/>
            <person name="Ortiz-Santana B."/>
            <person name="Ovrebo C."/>
            <person name="Racz N."/>
            <person name="Riley R."/>
            <person name="Savchenko A."/>
            <person name="Shiryaev A."/>
            <person name="Soop K."/>
            <person name="Spirin V."/>
            <person name="Szebenyi C."/>
            <person name="Tomsovsky M."/>
            <person name="Tulloss R.E."/>
            <person name="Uehling J."/>
            <person name="Grigoriev I.V."/>
            <person name="Vagvolgyi C."/>
            <person name="Papp T."/>
            <person name="Martin F.M."/>
            <person name="Miettinen O."/>
            <person name="Hibbett D.S."/>
            <person name="Nagy L.G."/>
        </authorList>
    </citation>
    <scope>NUCLEOTIDE SEQUENCE [LARGE SCALE GENOMIC DNA]</scope>
    <source>
        <strain evidence="2 3">CBS 121175</strain>
    </source>
</reference>